<feature type="region of interest" description="Disordered" evidence="9">
    <location>
        <begin position="1213"/>
        <end position="1240"/>
    </location>
</feature>
<dbReference type="PANTHER" id="PTHR10336:SF36">
    <property type="entry name" value="1-PHOSPHATIDYLINOSITOL 4,5-BISPHOSPHATE PHOSPHODIESTERASE BETA-4"/>
    <property type="match status" value="1"/>
</dbReference>
<accession>G7YB82</accession>
<feature type="region of interest" description="Disordered" evidence="9">
    <location>
        <begin position="899"/>
        <end position="941"/>
    </location>
</feature>
<evidence type="ECO:0000256" key="4">
    <source>
        <dbReference type="ARBA" id="ARBA00023098"/>
    </source>
</evidence>
<feature type="binding site" evidence="7">
    <location>
        <position position="301"/>
    </location>
    <ligand>
        <name>Ca(2+)</name>
        <dbReference type="ChEBI" id="CHEBI:29108"/>
    </ligand>
</feature>
<evidence type="ECO:0000259" key="10">
    <source>
        <dbReference type="PROSITE" id="PS50004"/>
    </source>
</evidence>
<dbReference type="InterPro" id="IPR001711">
    <property type="entry name" value="PLipase_C_Pinositol-sp_Y"/>
</dbReference>
<proteinExistence type="predicted"/>
<dbReference type="EMBL" id="DF143023">
    <property type="protein sequence ID" value="GAA50216.1"/>
    <property type="molecule type" value="Genomic_DNA"/>
</dbReference>
<keyword evidence="13" id="KW-1185">Reference proteome</keyword>
<dbReference type="Gene3D" id="1.20.1230.10">
    <property type="entry name" value="Phospholipase C beta, distal C-terminal domain"/>
    <property type="match status" value="2"/>
</dbReference>
<feature type="compositionally biased region" description="Low complexity" evidence="9">
    <location>
        <begin position="534"/>
        <end position="557"/>
    </location>
</feature>
<dbReference type="EC" id="3.1.4.11" evidence="1 8"/>
<dbReference type="InterPro" id="IPR053945">
    <property type="entry name" value="PLCB1-4-like_EFh"/>
</dbReference>
<evidence type="ECO:0000256" key="9">
    <source>
        <dbReference type="SAM" id="MobiDB-lite"/>
    </source>
</evidence>
<dbReference type="CDD" id="cd08591">
    <property type="entry name" value="PI-PLCc_beta"/>
    <property type="match status" value="1"/>
</dbReference>
<dbReference type="SUPFAM" id="SSF49562">
    <property type="entry name" value="C2 domain (Calcium/lipid-binding domain, CaLB)"/>
    <property type="match status" value="1"/>
</dbReference>
<dbReference type="Pfam" id="PF00168">
    <property type="entry name" value="C2"/>
    <property type="match status" value="1"/>
</dbReference>
<dbReference type="InterPro" id="IPR000008">
    <property type="entry name" value="C2_dom"/>
</dbReference>
<dbReference type="InterPro" id="IPR000909">
    <property type="entry name" value="PLipase_C_PInositol-sp_X_dom"/>
</dbReference>
<feature type="compositionally biased region" description="Basic and acidic residues" evidence="9">
    <location>
        <begin position="1226"/>
        <end position="1240"/>
    </location>
</feature>
<reference evidence="12" key="1">
    <citation type="journal article" date="2011" name="Genome Biol.">
        <title>The draft genome of the carcinogenic human liver fluke Clonorchis sinensis.</title>
        <authorList>
            <person name="Wang X."/>
            <person name="Chen W."/>
            <person name="Huang Y."/>
            <person name="Sun J."/>
            <person name="Men J."/>
            <person name="Liu H."/>
            <person name="Luo F."/>
            <person name="Guo L."/>
            <person name="Lv X."/>
            <person name="Deng C."/>
            <person name="Zhou C."/>
            <person name="Fan Y."/>
            <person name="Li X."/>
            <person name="Huang L."/>
            <person name="Hu Y."/>
            <person name="Liang C."/>
            <person name="Hu X."/>
            <person name="Xu J."/>
            <person name="Yu X."/>
        </authorList>
    </citation>
    <scope>NUCLEOTIDE SEQUENCE [LARGE SCALE GENOMIC DNA]</scope>
    <source>
        <strain evidence="12">Henan</strain>
    </source>
</reference>
<dbReference type="SUPFAM" id="SSF51695">
    <property type="entry name" value="PLC-like phosphodiesterases"/>
    <property type="match status" value="2"/>
</dbReference>
<dbReference type="PROSITE" id="PS50008">
    <property type="entry name" value="PIPLC_Y_DOMAIN"/>
    <property type="match status" value="1"/>
</dbReference>
<dbReference type="PROSITE" id="PS50004">
    <property type="entry name" value="C2"/>
    <property type="match status" value="1"/>
</dbReference>
<feature type="region of interest" description="Disordered" evidence="9">
    <location>
        <begin position="1257"/>
        <end position="1277"/>
    </location>
</feature>
<evidence type="ECO:0000313" key="13">
    <source>
        <dbReference type="Proteomes" id="UP000008909"/>
    </source>
</evidence>
<dbReference type="FunFam" id="2.60.40.150:FF:000008">
    <property type="entry name" value="1-phosphatidylinositol 4,5-bisphosphate phosphodiesterase"/>
    <property type="match status" value="1"/>
</dbReference>
<dbReference type="GO" id="GO:0004435">
    <property type="term" value="F:phosphatidylinositol-4,5-bisphosphate phospholipase C activity"/>
    <property type="evidence" value="ECO:0007669"/>
    <property type="project" value="UniProtKB-EC"/>
</dbReference>
<dbReference type="Pfam" id="PF00387">
    <property type="entry name" value="PI-PLC-Y"/>
    <property type="match status" value="1"/>
</dbReference>
<name>G7YB82_CLOSI</name>
<dbReference type="GO" id="GO:0051209">
    <property type="term" value="P:release of sequestered calcium ion into cytosol"/>
    <property type="evidence" value="ECO:0007669"/>
    <property type="project" value="TreeGrafter"/>
</dbReference>
<dbReference type="InterPro" id="IPR035892">
    <property type="entry name" value="C2_domain_sf"/>
</dbReference>
<dbReference type="PROSITE" id="PS50007">
    <property type="entry name" value="PIPLC_X_DOMAIN"/>
    <property type="match status" value="1"/>
</dbReference>
<evidence type="ECO:0000256" key="2">
    <source>
        <dbReference type="ARBA" id="ARBA00022801"/>
    </source>
</evidence>
<evidence type="ECO:0000256" key="1">
    <source>
        <dbReference type="ARBA" id="ARBA00012368"/>
    </source>
</evidence>
<dbReference type="Gene3D" id="1.10.238.10">
    <property type="entry name" value="EF-hand"/>
    <property type="match status" value="1"/>
</dbReference>
<dbReference type="InterPro" id="IPR016280">
    <property type="entry name" value="PLC-beta"/>
</dbReference>
<dbReference type="Gene3D" id="2.60.40.150">
    <property type="entry name" value="C2 domain"/>
    <property type="match status" value="1"/>
</dbReference>
<dbReference type="PIRSF" id="PIRSF000956">
    <property type="entry name" value="PLC-beta"/>
    <property type="match status" value="1"/>
</dbReference>
<feature type="domain" description="C2" evidence="10">
    <location>
        <begin position="713"/>
        <end position="839"/>
    </location>
</feature>
<dbReference type="InterPro" id="IPR017946">
    <property type="entry name" value="PLC-like_Pdiesterase_TIM-brl"/>
</dbReference>
<feature type="compositionally biased region" description="Low complexity" evidence="9">
    <location>
        <begin position="904"/>
        <end position="918"/>
    </location>
</feature>
<keyword evidence="2 8" id="KW-0378">Hydrolase</keyword>
<protein>
    <recommendedName>
        <fullName evidence="1 8">Phosphoinositide phospholipase C</fullName>
        <ecNumber evidence="1 8">3.1.4.11</ecNumber>
    </recommendedName>
</protein>
<comment type="catalytic activity">
    <reaction evidence="8">
        <text>a 1,2-diacyl-sn-glycero-3-phospho-(1D-myo-inositol-4,5-bisphosphate) + H2O = 1D-myo-inositol 1,4,5-trisphosphate + a 1,2-diacyl-sn-glycerol + H(+)</text>
        <dbReference type="Rhea" id="RHEA:33179"/>
        <dbReference type="ChEBI" id="CHEBI:15377"/>
        <dbReference type="ChEBI" id="CHEBI:15378"/>
        <dbReference type="ChEBI" id="CHEBI:17815"/>
        <dbReference type="ChEBI" id="CHEBI:58456"/>
        <dbReference type="ChEBI" id="CHEBI:203600"/>
        <dbReference type="EC" id="3.1.4.11"/>
    </reaction>
</comment>
<dbReference type="GO" id="GO:0048015">
    <property type="term" value="P:phosphatidylinositol-mediated signaling"/>
    <property type="evidence" value="ECO:0007669"/>
    <property type="project" value="TreeGrafter"/>
</dbReference>
<dbReference type="SUPFAM" id="SSF69989">
    <property type="entry name" value="C-terminal domain of PLC-beta"/>
    <property type="match status" value="1"/>
</dbReference>
<gene>
    <name evidence="12" type="ORF">CLF_104245</name>
</gene>
<evidence type="ECO:0000256" key="5">
    <source>
        <dbReference type="ARBA" id="ARBA00023224"/>
    </source>
</evidence>
<keyword evidence="5" id="KW-0807">Transducer</keyword>
<feature type="active site" evidence="6">
    <location>
        <position position="347"/>
    </location>
</feature>
<dbReference type="InterPro" id="IPR011992">
    <property type="entry name" value="EF-hand-dom_pair"/>
</dbReference>
<evidence type="ECO:0000256" key="6">
    <source>
        <dbReference type="PIRSR" id="PIRSR000956-1"/>
    </source>
</evidence>
<dbReference type="GO" id="GO:0016042">
    <property type="term" value="P:lipid catabolic process"/>
    <property type="evidence" value="ECO:0007669"/>
    <property type="project" value="UniProtKB-KW"/>
</dbReference>
<dbReference type="CDD" id="cd00275">
    <property type="entry name" value="C2_PLC_like"/>
    <property type="match status" value="1"/>
</dbReference>
<dbReference type="SMART" id="SM00239">
    <property type="entry name" value="C2"/>
    <property type="match status" value="1"/>
</dbReference>
<dbReference type="SMART" id="SM00149">
    <property type="entry name" value="PLCYc"/>
    <property type="match status" value="1"/>
</dbReference>
<feature type="domain" description="PI-PLC Y-box" evidence="11">
    <location>
        <begin position="594"/>
        <end position="710"/>
    </location>
</feature>
<feature type="binding site" evidence="7">
    <location>
        <position position="332"/>
    </location>
    <ligand>
        <name>Ca(2+)</name>
        <dbReference type="ChEBI" id="CHEBI:29108"/>
    </ligand>
</feature>
<feature type="compositionally biased region" description="Polar residues" evidence="9">
    <location>
        <begin position="1213"/>
        <end position="1225"/>
    </location>
</feature>
<keyword evidence="4 8" id="KW-0443">Lipid metabolism</keyword>
<feature type="active site" evidence="6">
    <location>
        <position position="300"/>
    </location>
</feature>
<dbReference type="Pfam" id="PF22631">
    <property type="entry name" value="PLCB1-4-like_EFh"/>
    <property type="match status" value="1"/>
</dbReference>
<dbReference type="GO" id="GO:0046488">
    <property type="term" value="P:phosphatidylinositol metabolic process"/>
    <property type="evidence" value="ECO:0007669"/>
    <property type="project" value="TreeGrafter"/>
</dbReference>
<keyword evidence="3 8" id="KW-0442">Lipid degradation</keyword>
<feature type="compositionally biased region" description="Basic and acidic residues" evidence="9">
    <location>
        <begin position="926"/>
        <end position="938"/>
    </location>
</feature>
<organism evidence="12 13">
    <name type="scientific">Clonorchis sinensis</name>
    <name type="common">Chinese liver fluke</name>
    <dbReference type="NCBI Taxonomy" id="79923"/>
    <lineage>
        <taxon>Eukaryota</taxon>
        <taxon>Metazoa</taxon>
        <taxon>Spiralia</taxon>
        <taxon>Lophotrochozoa</taxon>
        <taxon>Platyhelminthes</taxon>
        <taxon>Trematoda</taxon>
        <taxon>Digenea</taxon>
        <taxon>Opisthorchiida</taxon>
        <taxon>Opisthorchiata</taxon>
        <taxon>Opisthorchiidae</taxon>
        <taxon>Clonorchis</taxon>
    </lineage>
</organism>
<feature type="non-terminal residue" evidence="12">
    <location>
        <position position="1"/>
    </location>
</feature>
<evidence type="ECO:0000256" key="7">
    <source>
        <dbReference type="PIRSR" id="PIRSR000956-2"/>
    </source>
</evidence>
<dbReference type="SMART" id="SM00148">
    <property type="entry name" value="PLCXc"/>
    <property type="match status" value="1"/>
</dbReference>
<evidence type="ECO:0000313" key="12">
    <source>
        <dbReference type="EMBL" id="GAA50216.1"/>
    </source>
</evidence>
<dbReference type="PRINTS" id="PR00390">
    <property type="entry name" value="PHPHLIPASEC"/>
</dbReference>
<feature type="compositionally biased region" description="Acidic residues" evidence="9">
    <location>
        <begin position="508"/>
        <end position="519"/>
    </location>
</feature>
<dbReference type="SUPFAM" id="SSF47473">
    <property type="entry name" value="EF-hand"/>
    <property type="match status" value="1"/>
</dbReference>
<feature type="region of interest" description="Disordered" evidence="9">
    <location>
        <begin position="508"/>
        <end position="559"/>
    </location>
</feature>
<dbReference type="Gene3D" id="3.20.20.190">
    <property type="entry name" value="Phosphatidylinositol (PI) phosphodiesterase"/>
    <property type="match status" value="1"/>
</dbReference>
<evidence type="ECO:0000256" key="3">
    <source>
        <dbReference type="ARBA" id="ARBA00022963"/>
    </source>
</evidence>
<feature type="binding site" evidence="7">
    <location>
        <position position="330"/>
    </location>
    <ligand>
        <name>Ca(2+)</name>
        <dbReference type="ChEBI" id="CHEBI:29108"/>
    </ligand>
</feature>
<reference key="2">
    <citation type="submission" date="2011-10" db="EMBL/GenBank/DDBJ databases">
        <title>The genome and transcriptome sequence of Clonorchis sinensis provide insights into the carcinogenic liver fluke.</title>
        <authorList>
            <person name="Wang X."/>
            <person name="Huang Y."/>
            <person name="Chen W."/>
            <person name="Liu H."/>
            <person name="Guo L."/>
            <person name="Chen Y."/>
            <person name="Luo F."/>
            <person name="Zhou W."/>
            <person name="Sun J."/>
            <person name="Mao Q."/>
            <person name="Liang P."/>
            <person name="Zhou C."/>
            <person name="Tian Y."/>
            <person name="Men J."/>
            <person name="Lv X."/>
            <person name="Huang L."/>
            <person name="Zhou J."/>
            <person name="Hu Y."/>
            <person name="Li R."/>
            <person name="Zhang F."/>
            <person name="Lei H."/>
            <person name="Li X."/>
            <person name="Hu X."/>
            <person name="Liang C."/>
            <person name="Xu J."/>
            <person name="Wu Z."/>
            <person name="Yu X."/>
        </authorList>
    </citation>
    <scope>NUCLEOTIDE SEQUENCE</scope>
    <source>
        <strain>Henan</strain>
    </source>
</reference>
<dbReference type="InterPro" id="IPR001192">
    <property type="entry name" value="PI-PLC_fam"/>
</dbReference>
<feature type="binding site" evidence="7">
    <location>
        <position position="429"/>
    </location>
    <ligand>
        <name>Ca(2+)</name>
        <dbReference type="ChEBI" id="CHEBI:29108"/>
    </ligand>
</feature>
<keyword evidence="7" id="KW-0106">Calcium</keyword>
<dbReference type="Gene3D" id="2.30.29.240">
    <property type="match status" value="2"/>
</dbReference>
<sequence>DEKLIAQIQERGPGKSWDRIVTICSGLDLVNIIYTHMIAPEPETAADCSRQVFGAVRSSFSNTECHVVYDVQDVFVPSTVCSVGLRFTDFSRFSHQYWIQQLRSLTHNTKAVNVCPMTQLRKHWIRLTLSVNPKNKIPVRVIMKTFASGRNERVVFQSLKELGLPHGKNDVIEPAAFPFEKFYELYHKICPRTDIEDLFKSLSNNTDVLHADKMIEFLNETQRDPRLNEILYPFANRQTIKYIQENYETQEEYKNTDMLSIECFYRYLMSDNNACVFLDRLDVYQEMDQPLSHYYINSSHNTYLSGRQFGGKSSVEMYRQVLLAGCRCIELDCWDGRGEDQEPIITHGKAMCTDILFKVVGIKLAYRNPAKFFYIRSYSVVYSIPHAIHYARSDVETGFRCDGCIKDVIYAIRDTAFVTSEYPVIMSFENHCSKHQQYKLAKYCEDILGDMLLTKPIDGFPLEPGAPLPPPEKLKRKILIKNKRLKPEAEKQQLELFLKGQTDAIQEENDIAEDPDLTVDVDGKFDSEGGTKGLNGESGLSSSSNTPAPPSGGSSSADLKRLQMKKGNLTAEEEQMMMVQYQHTGATSSIHPLLSSFINYVQPVKFQGFDVAEEKNLHFHMSSFSETISLGLMKNQAIEYVNYNKRQMSRIYPRGNRVDSSNYMPQIFWNAGCQMVALNFQTPDLAMQLNQGKFEYNGNCGYLLKPEFMRRLERQFDPFSESPMDGVIAATCEVKIISGQFLSDRKVGTYVEVDMYGLPTDTIRKEFRTRVVPNNGLNPVYGEDAVFVFRKVVLPDLAVLRFAVYEETGKLIGQRVIPLDGLQAGYRHISLRTEGNFPLSLPTLFCQVNLTTYVPEGLNDLVDALSDPRAFLSKEEQRMKQLASMGIDSSEIADVPTTTAKRTPASGVAAASGPPGAATEAGDASGAKKEEKKDDPKFDPISLSLLQTDKNYQKLLKKQSKELELVQRRQDKDATTMLRNHTVVTDKLNTTHAKERSSTKRPSKKVNLDLDVNKIGLCGCLKIGHLSLYTAVCVKPSLKLHYRSAIFPCLAESCTNTASTLAVRRRYGQETYPFRDWPKDRITFATLNSVTYQVGLHLRLVTYTAFLCYVTTLFVDYLRLTTLLCCSLYVRENGQSSVLEATQKSQLCELMRQQADQWTNLKVAQMKEICDLVLGYIEVRKELLLRIMKEVQEEQKRELRIVQEREVKEMRAQQTKASIESSRSVMNDRKLKNKAERDRRIRELNDYNTKRFIDQRKIQAQRQDKQTQELNKRHAQEEKDVIDAMHKEKDDFIRKYEEDLLAVKRSTVI</sequence>
<comment type="cofactor">
    <cofactor evidence="7">
        <name>Ca(2+)</name>
        <dbReference type="ChEBI" id="CHEBI:29108"/>
    </cofactor>
    <text evidence="7">Binds 1 Ca(2+) ion per subunit.</text>
</comment>
<keyword evidence="7" id="KW-0479">Metal-binding</keyword>
<evidence type="ECO:0000259" key="11">
    <source>
        <dbReference type="PROSITE" id="PS50008"/>
    </source>
</evidence>
<dbReference type="Pfam" id="PF00388">
    <property type="entry name" value="PI-PLC-X"/>
    <property type="match status" value="2"/>
</dbReference>
<dbReference type="Proteomes" id="UP000008909">
    <property type="component" value="Unassembled WGS sequence"/>
</dbReference>
<evidence type="ECO:0000256" key="8">
    <source>
        <dbReference type="RuleBase" id="RU361133"/>
    </source>
</evidence>
<dbReference type="PANTHER" id="PTHR10336">
    <property type="entry name" value="PHOSPHOINOSITIDE-SPECIFIC PHOSPHOLIPASE C FAMILY PROTEIN"/>
    <property type="match status" value="1"/>
</dbReference>
<dbReference type="GO" id="GO:0005509">
    <property type="term" value="F:calcium ion binding"/>
    <property type="evidence" value="ECO:0007669"/>
    <property type="project" value="InterPro"/>
</dbReference>
<dbReference type="InterPro" id="IPR042531">
    <property type="entry name" value="PLC-beta_C_sf"/>
</dbReference>